<accession>A0A2S5KPI8</accession>
<dbReference type="Proteomes" id="UP000238196">
    <property type="component" value="Unassembled WGS sequence"/>
</dbReference>
<dbReference type="GO" id="GO:0005886">
    <property type="term" value="C:plasma membrane"/>
    <property type="evidence" value="ECO:0007669"/>
    <property type="project" value="InterPro"/>
</dbReference>
<protein>
    <recommendedName>
        <fullName evidence="3">Band 7 domain-containing protein</fullName>
    </recommendedName>
</protein>
<evidence type="ECO:0000256" key="2">
    <source>
        <dbReference type="ARBA" id="ARBA00008164"/>
    </source>
</evidence>
<dbReference type="InterPro" id="IPR001107">
    <property type="entry name" value="Band_7"/>
</dbReference>
<evidence type="ECO:0000313" key="5">
    <source>
        <dbReference type="Proteomes" id="UP000238196"/>
    </source>
</evidence>
<dbReference type="FunFam" id="3.30.479.30:FF:000004">
    <property type="entry name" value="Putative membrane protease family, stomatin"/>
    <property type="match status" value="1"/>
</dbReference>
<reference evidence="4 5" key="1">
    <citation type="submission" date="2018-02" db="EMBL/GenBank/DDBJ databases">
        <title>novel marine gammaproteobacteria from coastal saline agro ecosystem.</title>
        <authorList>
            <person name="Krishnan R."/>
            <person name="Ramesh Kumar N."/>
        </authorList>
    </citation>
    <scope>NUCLEOTIDE SEQUENCE [LARGE SCALE GENOMIC DNA]</scope>
    <source>
        <strain evidence="4 5">228</strain>
    </source>
</reference>
<dbReference type="EMBL" id="PRLP01000045">
    <property type="protein sequence ID" value="PPC76650.1"/>
    <property type="molecule type" value="Genomic_DNA"/>
</dbReference>
<dbReference type="Pfam" id="PF01145">
    <property type="entry name" value="Band_7"/>
    <property type="match status" value="1"/>
</dbReference>
<comment type="caution">
    <text evidence="4">The sequence shown here is derived from an EMBL/GenBank/DDBJ whole genome shotgun (WGS) entry which is preliminary data.</text>
</comment>
<evidence type="ECO:0000313" key="4">
    <source>
        <dbReference type="EMBL" id="PPC76650.1"/>
    </source>
</evidence>
<dbReference type="InterPro" id="IPR043202">
    <property type="entry name" value="Band-7_stomatin-like"/>
</dbReference>
<dbReference type="PANTHER" id="PTHR10264:SF83">
    <property type="entry name" value="BLL5629 PROTEIN"/>
    <property type="match status" value="1"/>
</dbReference>
<gene>
    <name evidence="4" type="ORF">C4K68_14250</name>
</gene>
<name>A0A2S5KPI8_9PROT</name>
<dbReference type="SMART" id="SM00244">
    <property type="entry name" value="PHB"/>
    <property type="match status" value="1"/>
</dbReference>
<feature type="domain" description="Band 7" evidence="3">
    <location>
        <begin position="141"/>
        <end position="302"/>
    </location>
</feature>
<sequence length="386" mass="43776">MLIKKIQVADEERVLLYRQRQLQQVLQPGSYRFYDLRNELTSEVLNINNIEIKHDNLDVLLTKPTFRDLVDVHQLAADEAGLLWLDNQPHLLLEPLRRLVTWKSTPHLRVEIFPLQQLLPLSNNLLSALMRRNLLRANGHTGVFQLTVAEQSVALLYENGTLLQTLQPGRYGYWAFNRELSAQVYDLKWQALDVSGQEILTKDRVSLRVNLTAAYRITDPVLLAEQVKTPADHLYRRLQLALRETVGTRTLDALLADKDAITKAVDKAVRGYAESLGLQLEQVGIKDIILPGEMKEILNQVVQAEKAAEANLIKRREETAATRSLHNTAKMLENNPVLLRLKELEALERVAERINHLNVYGGLDQVMNGLVTLGPSPVTPARPNKS</sequence>
<dbReference type="PANTHER" id="PTHR10264">
    <property type="entry name" value="BAND 7 PROTEIN-RELATED"/>
    <property type="match status" value="1"/>
</dbReference>
<dbReference type="GO" id="GO:0098552">
    <property type="term" value="C:side of membrane"/>
    <property type="evidence" value="ECO:0007669"/>
    <property type="project" value="UniProtKB-ARBA"/>
</dbReference>
<evidence type="ECO:0000259" key="3">
    <source>
        <dbReference type="SMART" id="SM00244"/>
    </source>
</evidence>
<dbReference type="Gene3D" id="3.30.479.30">
    <property type="entry name" value="Band 7 domain"/>
    <property type="match status" value="1"/>
</dbReference>
<dbReference type="AlphaFoldDB" id="A0A2S5KPI8"/>
<proteinExistence type="inferred from homology"/>
<dbReference type="InterPro" id="IPR036013">
    <property type="entry name" value="Band_7/SPFH_dom_sf"/>
</dbReference>
<comment type="similarity">
    <text evidence="2">Belongs to the band 7/mec-2 family.</text>
</comment>
<dbReference type="CDD" id="cd13438">
    <property type="entry name" value="SPFH_eoslipins_u2"/>
    <property type="match status" value="1"/>
</dbReference>
<organism evidence="4 5">
    <name type="scientific">Proteobacteria bacterium 228</name>
    <dbReference type="NCBI Taxonomy" id="2083153"/>
    <lineage>
        <taxon>Bacteria</taxon>
        <taxon>Pseudomonadati</taxon>
        <taxon>Pseudomonadota</taxon>
    </lineage>
</organism>
<dbReference type="SUPFAM" id="SSF117892">
    <property type="entry name" value="Band 7/SPFH domain"/>
    <property type="match status" value="1"/>
</dbReference>
<evidence type="ECO:0000256" key="1">
    <source>
        <dbReference type="ARBA" id="ARBA00004167"/>
    </source>
</evidence>
<dbReference type="OrthoDB" id="5501731at2"/>
<comment type="subcellular location">
    <subcellularLocation>
        <location evidence="1">Membrane</location>
        <topology evidence="1">Single-pass membrane protein</topology>
    </subcellularLocation>
</comment>